<dbReference type="InterPro" id="IPR029045">
    <property type="entry name" value="ClpP/crotonase-like_dom_sf"/>
</dbReference>
<proteinExistence type="predicted"/>
<dbReference type="SUPFAM" id="SSF52096">
    <property type="entry name" value="ClpP/crotonase"/>
    <property type="match status" value="1"/>
</dbReference>
<dbReference type="AlphaFoldDB" id="A0A382GX35"/>
<organism evidence="3">
    <name type="scientific">marine metagenome</name>
    <dbReference type="NCBI Taxonomy" id="408172"/>
    <lineage>
        <taxon>unclassified sequences</taxon>
        <taxon>metagenomes</taxon>
        <taxon>ecological metagenomes</taxon>
    </lineage>
</organism>
<dbReference type="InterPro" id="IPR001753">
    <property type="entry name" value="Enoyl-CoA_hydra/iso"/>
</dbReference>
<keyword evidence="2" id="KW-0472">Membrane</keyword>
<feature type="compositionally biased region" description="Low complexity" evidence="1">
    <location>
        <begin position="16"/>
        <end position="26"/>
    </location>
</feature>
<evidence type="ECO:0000256" key="1">
    <source>
        <dbReference type="SAM" id="MobiDB-lite"/>
    </source>
</evidence>
<evidence type="ECO:0000256" key="2">
    <source>
        <dbReference type="SAM" id="Phobius"/>
    </source>
</evidence>
<reference evidence="3" key="1">
    <citation type="submission" date="2018-05" db="EMBL/GenBank/DDBJ databases">
        <authorList>
            <person name="Lanie J.A."/>
            <person name="Ng W.-L."/>
            <person name="Kazmierczak K.M."/>
            <person name="Andrzejewski T.M."/>
            <person name="Davidsen T.M."/>
            <person name="Wayne K.J."/>
            <person name="Tettelin H."/>
            <person name="Glass J.I."/>
            <person name="Rusch D."/>
            <person name="Podicherti R."/>
            <person name="Tsui H.-C.T."/>
            <person name="Winkler M.E."/>
        </authorList>
    </citation>
    <scope>NUCLEOTIDE SEQUENCE</scope>
</reference>
<feature type="non-terminal residue" evidence="3">
    <location>
        <position position="1"/>
    </location>
</feature>
<dbReference type="CDD" id="cd06558">
    <property type="entry name" value="crotonase-like"/>
    <property type="match status" value="1"/>
</dbReference>
<keyword evidence="2" id="KW-0812">Transmembrane</keyword>
<evidence type="ECO:0000313" key="3">
    <source>
        <dbReference type="EMBL" id="SVB79529.1"/>
    </source>
</evidence>
<gene>
    <name evidence="3" type="ORF">METZ01_LOCUS232383</name>
</gene>
<name>A0A382GX35_9ZZZZ</name>
<keyword evidence="2" id="KW-1133">Transmembrane helix</keyword>
<sequence length="205" mass="22868">EAGERLGNSHDHLKANPGNPNDDPNYNSSPTYFLGLRKPLIAAINGAAAGLGFSYATFCDMRFMERKAKIVTSFAPRGLIAEHGTSWMLPRIVGPSNALDLFWSSRRVDGEEAFRMGYANRLCEDGQSVTDAQNFIKEIAGTSAPMSLMMMKRQVYKHLNRELSESMDESTVWMDESLARSDFKEGVASFVEKRAPDFQKIENSD</sequence>
<dbReference type="Gene3D" id="3.90.226.10">
    <property type="entry name" value="2-enoyl-CoA Hydratase, Chain A, domain 1"/>
    <property type="match status" value="1"/>
</dbReference>
<evidence type="ECO:0008006" key="4">
    <source>
        <dbReference type="Google" id="ProtNLM"/>
    </source>
</evidence>
<dbReference type="EMBL" id="UINC01057880">
    <property type="protein sequence ID" value="SVB79529.1"/>
    <property type="molecule type" value="Genomic_DNA"/>
</dbReference>
<protein>
    <recommendedName>
        <fullName evidence="4">Enoyl-CoA hydratase</fullName>
    </recommendedName>
</protein>
<feature type="transmembrane region" description="Helical" evidence="2">
    <location>
        <begin position="40"/>
        <end position="59"/>
    </location>
</feature>
<dbReference type="Pfam" id="PF00378">
    <property type="entry name" value="ECH_1"/>
    <property type="match status" value="1"/>
</dbReference>
<feature type="region of interest" description="Disordered" evidence="1">
    <location>
        <begin position="1"/>
        <end position="26"/>
    </location>
</feature>
<dbReference type="PANTHER" id="PTHR43459">
    <property type="entry name" value="ENOYL-COA HYDRATASE"/>
    <property type="match status" value="1"/>
</dbReference>
<accession>A0A382GX35</accession>
<dbReference type="PANTHER" id="PTHR43459:SF1">
    <property type="entry name" value="EG:BACN32G11.4 PROTEIN"/>
    <property type="match status" value="1"/>
</dbReference>